<keyword evidence="2" id="KW-1185">Reference proteome</keyword>
<dbReference type="AlphaFoldDB" id="A0A9X5E0Q3"/>
<gene>
    <name evidence="1" type="ORF">QH73_0001575</name>
</gene>
<organism evidence="1 2">
    <name type="scientific">Scytonema millei VB511283</name>
    <dbReference type="NCBI Taxonomy" id="1245923"/>
    <lineage>
        <taxon>Bacteria</taxon>
        <taxon>Bacillati</taxon>
        <taxon>Cyanobacteriota</taxon>
        <taxon>Cyanophyceae</taxon>
        <taxon>Nostocales</taxon>
        <taxon>Scytonemataceae</taxon>
        <taxon>Scytonema</taxon>
    </lineage>
</organism>
<dbReference type="EMBL" id="JTJC03000001">
    <property type="protein sequence ID" value="NHC33367.1"/>
    <property type="molecule type" value="Genomic_DNA"/>
</dbReference>
<name>A0A9X5E0Q3_9CYAN</name>
<protein>
    <submittedName>
        <fullName evidence="1">DUF2281 domain-containing protein</fullName>
    </submittedName>
</protein>
<evidence type="ECO:0000313" key="2">
    <source>
        <dbReference type="Proteomes" id="UP000031532"/>
    </source>
</evidence>
<comment type="caution">
    <text evidence="1">The sequence shown here is derived from an EMBL/GenBank/DDBJ whole genome shotgun (WGS) entry which is preliminary data.</text>
</comment>
<dbReference type="Proteomes" id="UP000031532">
    <property type="component" value="Unassembled WGS sequence"/>
</dbReference>
<evidence type="ECO:0000313" key="1">
    <source>
        <dbReference type="EMBL" id="NHC33367.1"/>
    </source>
</evidence>
<proteinExistence type="predicted"/>
<sequence length="61" mass="7110">MNTKEQILQEIDSLSEPQLQTILEFIYSLKPKSETTHSKAVQAFLVSLEERQEVYRRLANS</sequence>
<dbReference type="RefSeq" id="WP_039714966.1">
    <property type="nucleotide sequence ID" value="NZ_JTJC03000001.1"/>
</dbReference>
<accession>A0A9X5E0Q3</accession>
<dbReference type="OrthoDB" id="532875at2"/>
<reference evidence="1 2" key="1">
    <citation type="journal article" date="2015" name="Genome Announc.">
        <title>Draft Genome Sequence of the Terrestrial Cyanobacterium Scytonema millei VB511283, Isolated from Eastern India.</title>
        <authorList>
            <person name="Sen D."/>
            <person name="Chandrababunaidu M.M."/>
            <person name="Singh D."/>
            <person name="Sanghi N."/>
            <person name="Ghorai A."/>
            <person name="Mishra G.P."/>
            <person name="Madduluri M."/>
            <person name="Adhikary S.P."/>
            <person name="Tripathy S."/>
        </authorList>
    </citation>
    <scope>NUCLEOTIDE SEQUENCE [LARGE SCALE GENOMIC DNA]</scope>
    <source>
        <strain evidence="1 2">VB511283</strain>
    </source>
</reference>